<feature type="domain" description="RES" evidence="1">
    <location>
        <begin position="78"/>
        <end position="196"/>
    </location>
</feature>
<gene>
    <name evidence="2" type="ORF">H6G24_07050</name>
</gene>
<proteinExistence type="predicted"/>
<dbReference type="EMBL" id="JACJQH010000008">
    <property type="protein sequence ID" value="MBD2195254.1"/>
    <property type="molecule type" value="Genomic_DNA"/>
</dbReference>
<dbReference type="InterPro" id="IPR014914">
    <property type="entry name" value="RES_dom"/>
</dbReference>
<reference evidence="2 3" key="1">
    <citation type="journal article" date="2020" name="ISME J.">
        <title>Comparative genomics reveals insights into cyanobacterial evolution and habitat adaptation.</title>
        <authorList>
            <person name="Chen M.Y."/>
            <person name="Teng W.K."/>
            <person name="Zhao L."/>
            <person name="Hu C.X."/>
            <person name="Zhou Y.K."/>
            <person name="Han B.P."/>
            <person name="Song L.R."/>
            <person name="Shu W.S."/>
        </authorList>
    </citation>
    <scope>NUCLEOTIDE SEQUENCE [LARGE SCALE GENOMIC DNA]</scope>
    <source>
        <strain evidence="2 3">FACHB-288</strain>
    </source>
</reference>
<accession>A0ABR8A5X0</accession>
<protein>
    <submittedName>
        <fullName evidence="2">RES family NAD+ phosphorylase</fullName>
    </submittedName>
</protein>
<sequence>MRSDKVVKLIVPPPNFGRPKPKFHTLKKGTELFRIFRTDFGTTALSFRFWGPLYRFDHHRGKLDKVSYEPLDYHQPDNDKERGIYYLAPKVSSCLVEIFGDVGCIEISDQQIAIVTATRDLKLLDLRGDGAMRAGANEATLAKTEKRGLSQAWSRYFYEQSAIYSQIHGLIYYNAHNNEEAIAIYERAEHFFTCKPENILPLRHELLRGVILKAAEDNNLEVIPYW</sequence>
<evidence type="ECO:0000259" key="1">
    <source>
        <dbReference type="Pfam" id="PF08808"/>
    </source>
</evidence>
<dbReference type="Pfam" id="PF08808">
    <property type="entry name" value="RES"/>
    <property type="match status" value="1"/>
</dbReference>
<evidence type="ECO:0000313" key="3">
    <source>
        <dbReference type="Proteomes" id="UP000658514"/>
    </source>
</evidence>
<comment type="caution">
    <text evidence="2">The sequence shown here is derived from an EMBL/GenBank/DDBJ whole genome shotgun (WGS) entry which is preliminary data.</text>
</comment>
<name>A0ABR8A5X0_9CYAN</name>
<keyword evidence="3" id="KW-1185">Reference proteome</keyword>
<organism evidence="2 3">
    <name type="scientific">Calothrix parietina FACHB-288</name>
    <dbReference type="NCBI Taxonomy" id="2692896"/>
    <lineage>
        <taxon>Bacteria</taxon>
        <taxon>Bacillati</taxon>
        <taxon>Cyanobacteriota</taxon>
        <taxon>Cyanophyceae</taxon>
        <taxon>Nostocales</taxon>
        <taxon>Calotrichaceae</taxon>
        <taxon>Calothrix</taxon>
    </lineage>
</organism>
<dbReference type="Proteomes" id="UP000658514">
    <property type="component" value="Unassembled WGS sequence"/>
</dbReference>
<evidence type="ECO:0000313" key="2">
    <source>
        <dbReference type="EMBL" id="MBD2195254.1"/>
    </source>
</evidence>